<comment type="similarity">
    <text evidence="1">Belongs to the V-ATPase F subunit family.</text>
</comment>
<dbReference type="InterPro" id="IPR036906">
    <property type="entry name" value="ATPase_V1_fsu_sf"/>
</dbReference>
<dbReference type="EMBL" id="JABZFV010000192">
    <property type="protein sequence ID" value="MBF0935313.1"/>
    <property type="molecule type" value="Genomic_DNA"/>
</dbReference>
<evidence type="ECO:0000256" key="1">
    <source>
        <dbReference type="ARBA" id="ARBA00010148"/>
    </source>
</evidence>
<dbReference type="SUPFAM" id="SSF159468">
    <property type="entry name" value="AtpF-like"/>
    <property type="match status" value="1"/>
</dbReference>
<dbReference type="Proteomes" id="UP000757900">
    <property type="component" value="Unassembled WGS sequence"/>
</dbReference>
<sequence length="106" mass="11761">MTTKSYKIAVVGNHDAILPFQMIGFDIYPVRQVEGLGRLLAQLAKDNYGIIYLTEDYAQEIPEVLAYYQGLVTPDLILIPTHKGSLGIGKQQIQDNVEKAVGQNIL</sequence>
<keyword evidence="3" id="KW-0406">Ion transport</keyword>
<evidence type="ECO:0000313" key="5">
    <source>
        <dbReference type="Proteomes" id="UP000757900"/>
    </source>
</evidence>
<dbReference type="Pfam" id="PF01990">
    <property type="entry name" value="ATP-synt_F"/>
    <property type="match status" value="1"/>
</dbReference>
<evidence type="ECO:0000313" key="4">
    <source>
        <dbReference type="EMBL" id="MBF0935313.1"/>
    </source>
</evidence>
<evidence type="ECO:0000256" key="2">
    <source>
        <dbReference type="ARBA" id="ARBA00022448"/>
    </source>
</evidence>
<name>A0A929QT15_ABIDE</name>
<gene>
    <name evidence="4" type="ORF">HXK00_06715</name>
</gene>
<comment type="caution">
    <text evidence="4">The sequence shown here is derived from an EMBL/GenBank/DDBJ whole genome shotgun (WGS) entry which is preliminary data.</text>
</comment>
<dbReference type="NCBIfam" id="NF002384">
    <property type="entry name" value="PRK01395.1"/>
    <property type="match status" value="1"/>
</dbReference>
<dbReference type="GO" id="GO:0046961">
    <property type="term" value="F:proton-transporting ATPase activity, rotational mechanism"/>
    <property type="evidence" value="ECO:0007669"/>
    <property type="project" value="InterPro"/>
</dbReference>
<organism evidence="4 5">
    <name type="scientific">Abiotrophia defectiva</name>
    <name type="common">Streptococcus defectivus</name>
    <dbReference type="NCBI Taxonomy" id="46125"/>
    <lineage>
        <taxon>Bacteria</taxon>
        <taxon>Bacillati</taxon>
        <taxon>Bacillota</taxon>
        <taxon>Bacilli</taxon>
        <taxon>Lactobacillales</taxon>
        <taxon>Aerococcaceae</taxon>
        <taxon>Abiotrophia</taxon>
    </lineage>
</organism>
<proteinExistence type="inferred from homology"/>
<protein>
    <submittedName>
        <fullName evidence="4">V-type ATP synthase subunit F</fullName>
    </submittedName>
</protein>
<evidence type="ECO:0000256" key="3">
    <source>
        <dbReference type="ARBA" id="ARBA00023065"/>
    </source>
</evidence>
<reference evidence="4" key="1">
    <citation type="submission" date="2020-04" db="EMBL/GenBank/DDBJ databases">
        <title>Deep metagenomics examines the oral microbiome during advanced dental caries in children, revealing novel taxa and co-occurrences with host molecules.</title>
        <authorList>
            <person name="Baker J.L."/>
            <person name="Morton J.T."/>
            <person name="Dinis M."/>
            <person name="Alvarez R."/>
            <person name="Tran N.C."/>
            <person name="Knight R."/>
            <person name="Edlund A."/>
        </authorList>
    </citation>
    <scope>NUCLEOTIDE SEQUENCE</scope>
    <source>
        <strain evidence="4">JCVI_23_bin.16</strain>
    </source>
</reference>
<dbReference type="Gene3D" id="3.40.50.10580">
    <property type="entry name" value="ATPase, V1 complex, subunit F"/>
    <property type="match status" value="1"/>
</dbReference>
<accession>A0A929QT15</accession>
<dbReference type="InterPro" id="IPR008218">
    <property type="entry name" value="ATPase_V1-cplx_f_g_su"/>
</dbReference>
<keyword evidence="2" id="KW-0813">Transport</keyword>
<dbReference type="AlphaFoldDB" id="A0A929QT15"/>